<protein>
    <recommendedName>
        <fullName evidence="3">Phosphoglycolate phosphatase</fullName>
    </recommendedName>
</protein>
<feature type="non-terminal residue" evidence="1">
    <location>
        <position position="64"/>
    </location>
</feature>
<dbReference type="InterPro" id="IPR041492">
    <property type="entry name" value="HAD_2"/>
</dbReference>
<dbReference type="RefSeq" id="WP_181972293.1">
    <property type="nucleotide sequence ID" value="NZ_QRST01000003.1"/>
</dbReference>
<dbReference type="InterPro" id="IPR023198">
    <property type="entry name" value="PGP-like_dom2"/>
</dbReference>
<organism evidence="1 2">
    <name type="scientific">Megamonas rupellensis</name>
    <dbReference type="NCBI Taxonomy" id="491921"/>
    <lineage>
        <taxon>Bacteria</taxon>
        <taxon>Bacillati</taxon>
        <taxon>Bacillota</taxon>
        <taxon>Negativicutes</taxon>
        <taxon>Selenomonadales</taxon>
        <taxon>Selenomonadaceae</taxon>
        <taxon>Megamonas</taxon>
    </lineage>
</organism>
<dbReference type="Gene3D" id="1.10.150.240">
    <property type="entry name" value="Putative phosphatase, domain 2"/>
    <property type="match status" value="1"/>
</dbReference>
<dbReference type="EMBL" id="QRST01000003">
    <property type="protein sequence ID" value="RGQ07577.1"/>
    <property type="molecule type" value="Genomic_DNA"/>
</dbReference>
<evidence type="ECO:0000313" key="1">
    <source>
        <dbReference type="EMBL" id="RGQ07577.1"/>
    </source>
</evidence>
<evidence type="ECO:0000313" key="2">
    <source>
        <dbReference type="Proteomes" id="UP000284662"/>
    </source>
</evidence>
<comment type="caution">
    <text evidence="1">The sequence shown here is derived from an EMBL/GenBank/DDBJ whole genome shotgun (WGS) entry which is preliminary data.</text>
</comment>
<dbReference type="Proteomes" id="UP000284662">
    <property type="component" value="Unassembled WGS sequence"/>
</dbReference>
<dbReference type="AlphaFoldDB" id="A0A411ZXN1"/>
<accession>A0A411ZXN1</accession>
<proteinExistence type="predicted"/>
<sequence length="64" mass="7251">MNSFKYILFDLDGTLIDSGAGIIKGVKYALQKYGIKEENEVLLKTFIGPPLNRQFTKCERKAPK</sequence>
<gene>
    <name evidence="1" type="ORF">DWZ11_02440</name>
</gene>
<dbReference type="InterPro" id="IPR036412">
    <property type="entry name" value="HAD-like_sf"/>
</dbReference>
<evidence type="ECO:0008006" key="3">
    <source>
        <dbReference type="Google" id="ProtNLM"/>
    </source>
</evidence>
<name>A0A411ZXN1_9FIRM</name>
<reference evidence="1 2" key="1">
    <citation type="submission" date="2018-08" db="EMBL/GenBank/DDBJ databases">
        <title>A genome reference for cultivated species of the human gut microbiota.</title>
        <authorList>
            <person name="Zou Y."/>
            <person name="Xue W."/>
            <person name="Luo G."/>
        </authorList>
    </citation>
    <scope>NUCLEOTIDE SEQUENCE [LARGE SCALE GENOMIC DNA]</scope>
    <source>
        <strain evidence="1 2">AF29-2</strain>
    </source>
</reference>
<dbReference type="Pfam" id="PF13419">
    <property type="entry name" value="HAD_2"/>
    <property type="match status" value="1"/>
</dbReference>
<dbReference type="SUPFAM" id="SSF56784">
    <property type="entry name" value="HAD-like"/>
    <property type="match status" value="1"/>
</dbReference>